<evidence type="ECO:0000313" key="8">
    <source>
        <dbReference type="Proteomes" id="UP001230005"/>
    </source>
</evidence>
<dbReference type="Proteomes" id="UP001230005">
    <property type="component" value="Unassembled WGS sequence"/>
</dbReference>
<organism evidence="7 8">
    <name type="scientific">Evansella vedderi</name>
    <dbReference type="NCBI Taxonomy" id="38282"/>
    <lineage>
        <taxon>Bacteria</taxon>
        <taxon>Bacillati</taxon>
        <taxon>Bacillota</taxon>
        <taxon>Bacilli</taxon>
        <taxon>Bacillales</taxon>
        <taxon>Bacillaceae</taxon>
        <taxon>Evansella</taxon>
    </lineage>
</organism>
<dbReference type="SUPFAM" id="SSF52172">
    <property type="entry name" value="CheY-like"/>
    <property type="match status" value="1"/>
</dbReference>
<dbReference type="Gene3D" id="3.40.50.2300">
    <property type="match status" value="1"/>
</dbReference>
<keyword evidence="1" id="KW-0805">Transcription regulation</keyword>
<dbReference type="PROSITE" id="PS00041">
    <property type="entry name" value="HTH_ARAC_FAMILY_1"/>
    <property type="match status" value="1"/>
</dbReference>
<evidence type="ECO:0000256" key="4">
    <source>
        <dbReference type="PROSITE-ProRule" id="PRU00169"/>
    </source>
</evidence>
<feature type="domain" description="HTH araC/xylS-type" evidence="5">
    <location>
        <begin position="151"/>
        <end position="249"/>
    </location>
</feature>
<evidence type="ECO:0000313" key="7">
    <source>
        <dbReference type="EMBL" id="MDQ0253230.1"/>
    </source>
</evidence>
<dbReference type="InterPro" id="IPR018062">
    <property type="entry name" value="HTH_AraC-typ_CS"/>
</dbReference>
<comment type="caution">
    <text evidence="7">The sequence shown here is derived from an EMBL/GenBank/DDBJ whole genome shotgun (WGS) entry which is preliminary data.</text>
</comment>
<accession>A0ABT9ZPR8</accession>
<sequence length="255" mass="30229">MYRIMHVDPDHYSREKMKEMLDWKRCGFTMQDHADSMQSALDLFNKHQYALILINMTQLNYEGLQVCEHIRKESRIPIILLGGSLDFQLVRKALNLQISDYLPEPVDPDEFKSCIFTIKKNLEASFPIGEWNRKLAKRSIHPNKSSNNILEKVKAYVEEEISENITLKKISKTLNYNCSYLGQKFKTHEKMTFNEYLLQRRMEKAKLLLENTNMKIYEIANEVGYIELDWFYKKFKSYVGISATEYRNRKLSISK</sequence>
<dbReference type="SMART" id="SM00448">
    <property type="entry name" value="REC"/>
    <property type="match status" value="1"/>
</dbReference>
<dbReference type="EMBL" id="JAUSUG010000002">
    <property type="protein sequence ID" value="MDQ0253230.1"/>
    <property type="molecule type" value="Genomic_DNA"/>
</dbReference>
<evidence type="ECO:0000259" key="5">
    <source>
        <dbReference type="PROSITE" id="PS01124"/>
    </source>
</evidence>
<protein>
    <submittedName>
        <fullName evidence="7">YesN/AraC family two-component response regulator</fullName>
    </submittedName>
</protein>
<dbReference type="PANTHER" id="PTHR43280">
    <property type="entry name" value="ARAC-FAMILY TRANSCRIPTIONAL REGULATOR"/>
    <property type="match status" value="1"/>
</dbReference>
<keyword evidence="2" id="KW-0238">DNA-binding</keyword>
<feature type="domain" description="Response regulatory" evidence="6">
    <location>
        <begin position="3"/>
        <end position="119"/>
    </location>
</feature>
<keyword evidence="3" id="KW-0804">Transcription</keyword>
<dbReference type="InterPro" id="IPR018060">
    <property type="entry name" value="HTH_AraC"/>
</dbReference>
<dbReference type="InterPro" id="IPR011006">
    <property type="entry name" value="CheY-like_superfamily"/>
</dbReference>
<dbReference type="Gene3D" id="1.10.10.60">
    <property type="entry name" value="Homeodomain-like"/>
    <property type="match status" value="2"/>
</dbReference>
<dbReference type="PROSITE" id="PS01124">
    <property type="entry name" value="HTH_ARAC_FAMILY_2"/>
    <property type="match status" value="1"/>
</dbReference>
<name>A0ABT9ZPR8_9BACI</name>
<dbReference type="SUPFAM" id="SSF46689">
    <property type="entry name" value="Homeodomain-like"/>
    <property type="match status" value="2"/>
</dbReference>
<dbReference type="SMART" id="SM00342">
    <property type="entry name" value="HTH_ARAC"/>
    <property type="match status" value="1"/>
</dbReference>
<dbReference type="RefSeq" id="WP_307321606.1">
    <property type="nucleotide sequence ID" value="NZ_JAUSUG010000002.1"/>
</dbReference>
<evidence type="ECO:0000256" key="3">
    <source>
        <dbReference type="ARBA" id="ARBA00023163"/>
    </source>
</evidence>
<evidence type="ECO:0000256" key="1">
    <source>
        <dbReference type="ARBA" id="ARBA00023015"/>
    </source>
</evidence>
<dbReference type="InterPro" id="IPR001789">
    <property type="entry name" value="Sig_transdc_resp-reg_receiver"/>
</dbReference>
<dbReference type="Pfam" id="PF00072">
    <property type="entry name" value="Response_reg"/>
    <property type="match status" value="1"/>
</dbReference>
<reference evidence="7 8" key="1">
    <citation type="submission" date="2023-07" db="EMBL/GenBank/DDBJ databases">
        <title>Genomic Encyclopedia of Type Strains, Phase IV (KMG-IV): sequencing the most valuable type-strain genomes for metagenomic binning, comparative biology and taxonomic classification.</title>
        <authorList>
            <person name="Goeker M."/>
        </authorList>
    </citation>
    <scope>NUCLEOTIDE SEQUENCE [LARGE SCALE GENOMIC DNA]</scope>
    <source>
        <strain evidence="7 8">DSM 9768</strain>
    </source>
</reference>
<evidence type="ECO:0000259" key="6">
    <source>
        <dbReference type="PROSITE" id="PS50110"/>
    </source>
</evidence>
<comment type="caution">
    <text evidence="4">Lacks conserved residue(s) required for the propagation of feature annotation.</text>
</comment>
<gene>
    <name evidence="7" type="ORF">J2S74_000602</name>
</gene>
<dbReference type="PROSITE" id="PS50110">
    <property type="entry name" value="RESPONSE_REGULATORY"/>
    <property type="match status" value="1"/>
</dbReference>
<dbReference type="Pfam" id="PF12833">
    <property type="entry name" value="HTH_18"/>
    <property type="match status" value="1"/>
</dbReference>
<dbReference type="InterPro" id="IPR009057">
    <property type="entry name" value="Homeodomain-like_sf"/>
</dbReference>
<keyword evidence="8" id="KW-1185">Reference proteome</keyword>
<dbReference type="PANTHER" id="PTHR43280:SF28">
    <property type="entry name" value="HTH-TYPE TRANSCRIPTIONAL ACTIVATOR RHAS"/>
    <property type="match status" value="1"/>
</dbReference>
<evidence type="ECO:0000256" key="2">
    <source>
        <dbReference type="ARBA" id="ARBA00023125"/>
    </source>
</evidence>
<proteinExistence type="predicted"/>